<dbReference type="KEGG" id="haad:MW046_17225"/>
<dbReference type="Gene3D" id="3.30.470.20">
    <property type="entry name" value="ATP-grasp fold, B domain"/>
    <property type="match status" value="1"/>
</dbReference>
<reference evidence="3" key="1">
    <citation type="submission" date="2022-04" db="EMBL/GenBank/DDBJ databases">
        <title>Halocatena sp. nov., isolated from a salt lake.</title>
        <authorList>
            <person name="Cui H.-L."/>
        </authorList>
    </citation>
    <scope>NUCLEOTIDE SEQUENCE</scope>
    <source>
        <strain evidence="3">AD-1</strain>
        <plasmid evidence="3">unnamed3</plasmid>
    </source>
</reference>
<dbReference type="PROSITE" id="PS50975">
    <property type="entry name" value="ATP_GRASP"/>
    <property type="match status" value="1"/>
</dbReference>
<dbReference type="PANTHER" id="PTHR21621">
    <property type="entry name" value="RIBOSOMAL PROTEIN S6 MODIFICATION PROTEIN"/>
    <property type="match status" value="1"/>
</dbReference>
<organism evidence="3 4">
    <name type="scientific">Halocatena salina</name>
    <dbReference type="NCBI Taxonomy" id="2934340"/>
    <lineage>
        <taxon>Archaea</taxon>
        <taxon>Methanobacteriati</taxon>
        <taxon>Methanobacteriota</taxon>
        <taxon>Stenosarchaea group</taxon>
        <taxon>Halobacteria</taxon>
        <taxon>Halobacteriales</taxon>
        <taxon>Natronomonadaceae</taxon>
        <taxon>Halocatena</taxon>
    </lineage>
</organism>
<evidence type="ECO:0000259" key="2">
    <source>
        <dbReference type="PROSITE" id="PS50975"/>
    </source>
</evidence>
<gene>
    <name evidence="3" type="ORF">MW046_17225</name>
</gene>
<keyword evidence="1" id="KW-0067">ATP-binding</keyword>
<geneLocation type="plasmid" evidence="3 4">
    <name>unnamed3</name>
</geneLocation>
<keyword evidence="1" id="KW-0547">Nucleotide-binding</keyword>
<dbReference type="Pfam" id="PF08443">
    <property type="entry name" value="RimK"/>
    <property type="match status" value="1"/>
</dbReference>
<dbReference type="GO" id="GO:0016879">
    <property type="term" value="F:ligase activity, forming carbon-nitrogen bonds"/>
    <property type="evidence" value="ECO:0007669"/>
    <property type="project" value="TreeGrafter"/>
</dbReference>
<name>A0A8U0AB27_9EURY</name>
<dbReference type="InterPro" id="IPR013651">
    <property type="entry name" value="ATP-grasp_RimK-type"/>
</dbReference>
<dbReference type="EMBL" id="CP096022">
    <property type="protein sequence ID" value="UPM45103.1"/>
    <property type="molecule type" value="Genomic_DNA"/>
</dbReference>
<dbReference type="InterPro" id="IPR011761">
    <property type="entry name" value="ATP-grasp"/>
</dbReference>
<dbReference type="PANTHER" id="PTHR21621:SF0">
    <property type="entry name" value="BETA-CITRYLGLUTAMATE SYNTHASE B-RELATED"/>
    <property type="match status" value="1"/>
</dbReference>
<evidence type="ECO:0000256" key="1">
    <source>
        <dbReference type="PROSITE-ProRule" id="PRU00409"/>
    </source>
</evidence>
<protein>
    <submittedName>
        <fullName evidence="3">ATP-grasp domain-containing protein</fullName>
    </submittedName>
</protein>
<dbReference type="Proteomes" id="UP000831768">
    <property type="component" value="Plasmid unnamed3"/>
</dbReference>
<proteinExistence type="predicted"/>
<dbReference type="GO" id="GO:0005737">
    <property type="term" value="C:cytoplasm"/>
    <property type="evidence" value="ECO:0007669"/>
    <property type="project" value="TreeGrafter"/>
</dbReference>
<dbReference type="SUPFAM" id="SSF56059">
    <property type="entry name" value="Glutathione synthetase ATP-binding domain-like"/>
    <property type="match status" value="1"/>
</dbReference>
<dbReference type="AlphaFoldDB" id="A0A8U0AB27"/>
<dbReference type="GeneID" id="71929826"/>
<feature type="domain" description="ATP-grasp" evidence="2">
    <location>
        <begin position="133"/>
        <end position="304"/>
    </location>
</feature>
<keyword evidence="4" id="KW-1185">Reference proteome</keyword>
<dbReference type="RefSeq" id="WP_247995757.1">
    <property type="nucleotide sequence ID" value="NZ_CP096022.1"/>
</dbReference>
<evidence type="ECO:0000313" key="4">
    <source>
        <dbReference type="Proteomes" id="UP000831768"/>
    </source>
</evidence>
<dbReference type="GO" id="GO:0005524">
    <property type="term" value="F:ATP binding"/>
    <property type="evidence" value="ECO:0007669"/>
    <property type="project" value="UniProtKB-UniRule"/>
</dbReference>
<keyword evidence="3" id="KW-0614">Plasmid</keyword>
<dbReference type="GO" id="GO:0046872">
    <property type="term" value="F:metal ion binding"/>
    <property type="evidence" value="ECO:0007669"/>
    <property type="project" value="InterPro"/>
</dbReference>
<accession>A0A8U0AB27</accession>
<sequence length="304" mass="33345">MTVALIGPSEDRELRAVATELDARGTEWAVWDTDHWPGEVPLSFDVASGIRTTVSEPIQPDSLSAVYVRRIGFDLRNSDFADELDTRPYSLVNQLTEYRGLLGSVLRYLDDRGIPIVNAPQTMAVHRLKPYQLARFADAGLPVPKTLTTNDPTAAMEFVEEVDEVIYKPVAGGGHARIVTAEDLEPDRLERLSNAPVQFQRRLDGTNYRLFVVDGDIVATAHILSDNLDYRMGPHEVETIDPPAPVAAAASRAADCLGLAFAGVDIIVTEDSFRILEANPSPMFATFDERAGTNVAGHLAEFLE</sequence>
<evidence type="ECO:0000313" key="3">
    <source>
        <dbReference type="EMBL" id="UPM45103.1"/>
    </source>
</evidence>